<reference evidence="1 2" key="1">
    <citation type="journal article" date="2017" name="Int. J. Syst. Evol. Microbiol.">
        <title>Kushneria konosiri sp. nov., isolated from the Korean salt-fermented seafood Daemi-jeot.</title>
        <authorList>
            <person name="Yun J.H."/>
            <person name="Park S.K."/>
            <person name="Lee J.Y."/>
            <person name="Jung M.J."/>
            <person name="Bae J.W."/>
        </authorList>
    </citation>
    <scope>NUCLEOTIDE SEQUENCE [LARGE SCALE GENOMIC DNA]</scope>
    <source>
        <strain evidence="1 2">X49</strain>
    </source>
</reference>
<gene>
    <name evidence="1" type="ORF">B9G99_12150</name>
</gene>
<evidence type="ECO:0000313" key="1">
    <source>
        <dbReference type="EMBL" id="ARS53514.1"/>
    </source>
</evidence>
<dbReference type="AlphaFoldDB" id="A0A2Z2H851"/>
<dbReference type="KEGG" id="kus:B9G99_12150"/>
<organism evidence="1 2">
    <name type="scientific">Kushneria konosiri</name>
    <dbReference type="NCBI Taxonomy" id="698828"/>
    <lineage>
        <taxon>Bacteria</taxon>
        <taxon>Pseudomonadati</taxon>
        <taxon>Pseudomonadota</taxon>
        <taxon>Gammaproteobacteria</taxon>
        <taxon>Oceanospirillales</taxon>
        <taxon>Halomonadaceae</taxon>
        <taxon>Kushneria</taxon>
    </lineage>
</organism>
<name>A0A2Z2H851_9GAMM</name>
<evidence type="ECO:0000313" key="2">
    <source>
        <dbReference type="Proteomes" id="UP000250025"/>
    </source>
</evidence>
<protein>
    <submittedName>
        <fullName evidence="1">Uncharacterized protein</fullName>
    </submittedName>
</protein>
<sequence>MILILHTLDSIFYFWMTGCSQGHFAKETIQFIIYFSQNWYLFFMLTKSYYCIIKLWGIKIIIQSDHISLELTVFLKTKEKFYSKPFNLKTKSSILECL</sequence>
<dbReference type="EMBL" id="CP021323">
    <property type="protein sequence ID" value="ARS53514.1"/>
    <property type="molecule type" value="Genomic_DNA"/>
</dbReference>
<proteinExistence type="predicted"/>
<accession>A0A2Z2H851</accession>
<dbReference type="Proteomes" id="UP000250025">
    <property type="component" value="Chromosome"/>
</dbReference>
<keyword evidence="2" id="KW-1185">Reference proteome</keyword>